<keyword evidence="2" id="KW-0802">TPR repeat</keyword>
<dbReference type="EMBL" id="OZ075123">
    <property type="protein sequence ID" value="CAL4918384.1"/>
    <property type="molecule type" value="Genomic_DNA"/>
</dbReference>
<dbReference type="InterPro" id="IPR051616">
    <property type="entry name" value="Cul2-RING_E3_ligase_SR"/>
</dbReference>
<accession>A0ABC8WZD3</accession>
<dbReference type="InterPro" id="IPR002110">
    <property type="entry name" value="Ankyrin_rpt"/>
</dbReference>
<dbReference type="PANTHER" id="PTHR46224:SF19">
    <property type="entry name" value="OS03G0680200 PROTEIN"/>
    <property type="match status" value="1"/>
</dbReference>
<feature type="repeat" description="ANK" evidence="1">
    <location>
        <begin position="216"/>
        <end position="248"/>
    </location>
</feature>
<feature type="repeat" description="ANK" evidence="1">
    <location>
        <begin position="184"/>
        <end position="216"/>
    </location>
</feature>
<dbReference type="PANTHER" id="PTHR46224">
    <property type="entry name" value="ANKYRIN REPEAT FAMILY PROTEIN"/>
    <property type="match status" value="1"/>
</dbReference>
<evidence type="ECO:0000313" key="5">
    <source>
        <dbReference type="Proteomes" id="UP001497457"/>
    </source>
</evidence>
<reference evidence="5" key="1">
    <citation type="submission" date="2024-06" db="EMBL/GenBank/DDBJ databases">
        <authorList>
            <person name="Ryan C."/>
        </authorList>
    </citation>
    <scope>NUCLEOTIDE SEQUENCE [LARGE SCALE GENOMIC DNA]</scope>
</reference>
<proteinExistence type="predicted"/>
<dbReference type="Pfam" id="PF13181">
    <property type="entry name" value="TPR_8"/>
    <property type="match status" value="1"/>
</dbReference>
<evidence type="ECO:0000313" key="4">
    <source>
        <dbReference type="EMBL" id="CAL4918384.1"/>
    </source>
</evidence>
<feature type="region of interest" description="Disordered" evidence="3">
    <location>
        <begin position="1"/>
        <end position="50"/>
    </location>
</feature>
<keyword evidence="1" id="KW-0040">ANK repeat</keyword>
<keyword evidence="5" id="KW-1185">Reference proteome</keyword>
<dbReference type="SUPFAM" id="SSF48452">
    <property type="entry name" value="TPR-like"/>
    <property type="match status" value="1"/>
</dbReference>
<dbReference type="Pfam" id="PF12796">
    <property type="entry name" value="Ank_2"/>
    <property type="match status" value="2"/>
</dbReference>
<feature type="repeat" description="ANK" evidence="1">
    <location>
        <begin position="290"/>
        <end position="322"/>
    </location>
</feature>
<feature type="region of interest" description="Disordered" evidence="3">
    <location>
        <begin position="530"/>
        <end position="550"/>
    </location>
</feature>
<dbReference type="PROSITE" id="PS50088">
    <property type="entry name" value="ANK_REPEAT"/>
    <property type="match status" value="5"/>
</dbReference>
<dbReference type="Gene3D" id="1.25.40.10">
    <property type="entry name" value="Tetratricopeptide repeat domain"/>
    <property type="match status" value="1"/>
</dbReference>
<evidence type="ECO:0000256" key="3">
    <source>
        <dbReference type="SAM" id="MobiDB-lite"/>
    </source>
</evidence>
<evidence type="ECO:0000256" key="1">
    <source>
        <dbReference type="PROSITE-ProRule" id="PRU00023"/>
    </source>
</evidence>
<feature type="repeat" description="ANK" evidence="1">
    <location>
        <begin position="115"/>
        <end position="137"/>
    </location>
</feature>
<dbReference type="InterPro" id="IPR019734">
    <property type="entry name" value="TPR_rpt"/>
</dbReference>
<feature type="repeat" description="ANK" evidence="1">
    <location>
        <begin position="151"/>
        <end position="183"/>
    </location>
</feature>
<feature type="compositionally biased region" description="Basic and acidic residues" evidence="3">
    <location>
        <begin position="530"/>
        <end position="543"/>
    </location>
</feature>
<protein>
    <submittedName>
        <fullName evidence="4">Uncharacterized protein</fullName>
    </submittedName>
</protein>
<dbReference type="SMART" id="SM00248">
    <property type="entry name" value="ANK"/>
    <property type="match status" value="7"/>
</dbReference>
<dbReference type="InterPro" id="IPR036770">
    <property type="entry name" value="Ankyrin_rpt-contain_sf"/>
</dbReference>
<feature type="repeat" description="TPR" evidence="2">
    <location>
        <begin position="483"/>
        <end position="516"/>
    </location>
</feature>
<name>A0ABC8WZD3_9POAL</name>
<reference evidence="4 5" key="2">
    <citation type="submission" date="2024-10" db="EMBL/GenBank/DDBJ databases">
        <authorList>
            <person name="Ryan C."/>
        </authorList>
    </citation>
    <scope>NUCLEOTIDE SEQUENCE [LARGE SCALE GENOMIC DNA]</scope>
</reference>
<dbReference type="Gene3D" id="1.25.40.20">
    <property type="entry name" value="Ankyrin repeat-containing domain"/>
    <property type="match status" value="3"/>
</dbReference>
<dbReference type="Proteomes" id="UP001497457">
    <property type="component" value="Chromosome 13rd"/>
</dbReference>
<dbReference type="Pfam" id="PF00023">
    <property type="entry name" value="Ank"/>
    <property type="match status" value="2"/>
</dbReference>
<organism evidence="4 5">
    <name type="scientific">Urochloa decumbens</name>
    <dbReference type="NCBI Taxonomy" id="240449"/>
    <lineage>
        <taxon>Eukaryota</taxon>
        <taxon>Viridiplantae</taxon>
        <taxon>Streptophyta</taxon>
        <taxon>Embryophyta</taxon>
        <taxon>Tracheophyta</taxon>
        <taxon>Spermatophyta</taxon>
        <taxon>Magnoliopsida</taxon>
        <taxon>Liliopsida</taxon>
        <taxon>Poales</taxon>
        <taxon>Poaceae</taxon>
        <taxon>PACMAD clade</taxon>
        <taxon>Panicoideae</taxon>
        <taxon>Panicodae</taxon>
        <taxon>Paniceae</taxon>
        <taxon>Melinidinae</taxon>
        <taxon>Urochloa</taxon>
    </lineage>
</organism>
<dbReference type="PROSITE" id="PS50005">
    <property type="entry name" value="TPR"/>
    <property type="match status" value="1"/>
</dbReference>
<dbReference type="InterPro" id="IPR011990">
    <property type="entry name" value="TPR-like_helical_dom_sf"/>
</dbReference>
<sequence>MPSGRRRRGGGGGGGRGSSAGRGGGGAGGSVRGGRGGGGAGRGEYDQHRQTAEAMRDIASSLGFQCDINYGPDLQMSPQIKFLTACDSGNIRRIKALVESLDEDDKESLASVRMEGLGALHAAAMKGNVDVCRYLVEVLKFDINAVSSPELGLTPLISAVSEGKVAAVRYLLDKGADPNKQDHEGYAPLHDAAKGGFDEIARLLLSGGAIVDISSSEGTPLHAAAAFGKIGVMQILLEHHADVNKISNSARDCTPLAETLLAPPERLNESTRLKCVKLLVKAGAELNSRHPQTPLVIATLKGLTECVEYLLEAGADANIPANDVGSKPIEIAAESGRRKLVEILFPFTSPIQAVSDWSIEGIIAHAKSINSKDKVNQSDNKDSKVDLKLHNEKEIKQVAVSSEPAEHKVSDKDRKAQLKLQGGKAVEGKDYACALKFYSEAIYLDPEDAVLYSNRSFCHVKLGEALEAFRDANTCIKLRPEWTKGYYRKGSALMSLKEYKQACDAFMAGIKLDPTNEDMEKAFWEAAEAMKKEHPGEKKHSSEKSVNSFD</sequence>
<dbReference type="PROSITE" id="PS50297">
    <property type="entry name" value="ANK_REP_REGION"/>
    <property type="match status" value="5"/>
</dbReference>
<gene>
    <name evidence="4" type="ORF">URODEC1_LOCUS19134</name>
</gene>
<dbReference type="AlphaFoldDB" id="A0ABC8WZD3"/>
<feature type="compositionally biased region" description="Gly residues" evidence="3">
    <location>
        <begin position="10"/>
        <end position="42"/>
    </location>
</feature>
<dbReference type="SMART" id="SM00028">
    <property type="entry name" value="TPR"/>
    <property type="match status" value="2"/>
</dbReference>
<dbReference type="PRINTS" id="PR01415">
    <property type="entry name" value="ANKYRIN"/>
</dbReference>
<evidence type="ECO:0000256" key="2">
    <source>
        <dbReference type="PROSITE-ProRule" id="PRU00339"/>
    </source>
</evidence>
<dbReference type="SUPFAM" id="SSF48403">
    <property type="entry name" value="Ankyrin repeat"/>
    <property type="match status" value="1"/>
</dbReference>